<gene>
    <name evidence="5" type="ORF">DI533_13305</name>
</gene>
<dbReference type="Gene3D" id="3.40.50.2300">
    <property type="match status" value="1"/>
</dbReference>
<dbReference type="AlphaFoldDB" id="A0A2W5S0V0"/>
<feature type="domain" description="Response regulatory" evidence="4">
    <location>
        <begin position="1"/>
        <end position="112"/>
    </location>
</feature>
<dbReference type="InterPro" id="IPR011006">
    <property type="entry name" value="CheY-like_superfamily"/>
</dbReference>
<dbReference type="PANTHER" id="PTHR44591">
    <property type="entry name" value="STRESS RESPONSE REGULATOR PROTEIN 1"/>
    <property type="match status" value="1"/>
</dbReference>
<feature type="modified residue" description="4-aspartylphosphate" evidence="3">
    <location>
        <position position="49"/>
    </location>
</feature>
<dbReference type="PROSITE" id="PS50110">
    <property type="entry name" value="RESPONSE_REGULATORY"/>
    <property type="match status" value="1"/>
</dbReference>
<dbReference type="EMBL" id="QFQS01000003">
    <property type="protein sequence ID" value="PZQ96581.1"/>
    <property type="molecule type" value="Genomic_DNA"/>
</dbReference>
<dbReference type="InterPro" id="IPR050595">
    <property type="entry name" value="Bact_response_regulator"/>
</dbReference>
<dbReference type="SMART" id="SM00448">
    <property type="entry name" value="REC"/>
    <property type="match status" value="1"/>
</dbReference>
<dbReference type="GO" id="GO:0000160">
    <property type="term" value="P:phosphorelay signal transduction system"/>
    <property type="evidence" value="ECO:0007669"/>
    <property type="project" value="UniProtKB-KW"/>
</dbReference>
<evidence type="ECO:0000313" key="6">
    <source>
        <dbReference type="Proteomes" id="UP000248975"/>
    </source>
</evidence>
<sequence length="134" mass="14114">MVVDDEVIVRIAIADELRDDGYTVVEARDGCEAISLLDSGIAIDVILSDVNMPGRLSGLQLAEQVAKRVDHVPVVLTSGSHDAGQEASRLGIPFVRKPYLTSEIVAALELALQGAVGLEDGRRKGNGNSHGGGR</sequence>
<dbReference type="InterPro" id="IPR001789">
    <property type="entry name" value="Sig_transdc_resp-reg_receiver"/>
</dbReference>
<protein>
    <submittedName>
        <fullName evidence="5">Response regulator</fullName>
    </submittedName>
</protein>
<accession>A0A2W5S0V0</accession>
<keyword evidence="2" id="KW-0902">Two-component regulatory system</keyword>
<evidence type="ECO:0000313" key="5">
    <source>
        <dbReference type="EMBL" id="PZQ96581.1"/>
    </source>
</evidence>
<evidence type="ECO:0000256" key="1">
    <source>
        <dbReference type="ARBA" id="ARBA00022553"/>
    </source>
</evidence>
<dbReference type="Pfam" id="PF00072">
    <property type="entry name" value="Response_reg"/>
    <property type="match status" value="1"/>
</dbReference>
<evidence type="ECO:0000256" key="2">
    <source>
        <dbReference type="ARBA" id="ARBA00023012"/>
    </source>
</evidence>
<evidence type="ECO:0000256" key="3">
    <source>
        <dbReference type="PROSITE-ProRule" id="PRU00169"/>
    </source>
</evidence>
<dbReference type="SUPFAM" id="SSF52172">
    <property type="entry name" value="CheY-like"/>
    <property type="match status" value="1"/>
</dbReference>
<evidence type="ECO:0000259" key="4">
    <source>
        <dbReference type="PROSITE" id="PS50110"/>
    </source>
</evidence>
<organism evidence="5 6">
    <name type="scientific">Cereibacter sphaeroides</name>
    <name type="common">Rhodobacter sphaeroides</name>
    <dbReference type="NCBI Taxonomy" id="1063"/>
    <lineage>
        <taxon>Bacteria</taxon>
        <taxon>Pseudomonadati</taxon>
        <taxon>Pseudomonadota</taxon>
        <taxon>Alphaproteobacteria</taxon>
        <taxon>Rhodobacterales</taxon>
        <taxon>Paracoccaceae</taxon>
        <taxon>Cereibacter</taxon>
    </lineage>
</organism>
<name>A0A2W5S0V0_CERSP</name>
<dbReference type="Proteomes" id="UP000248975">
    <property type="component" value="Unassembled WGS sequence"/>
</dbReference>
<comment type="caution">
    <text evidence="5">The sequence shown here is derived from an EMBL/GenBank/DDBJ whole genome shotgun (WGS) entry which is preliminary data.</text>
</comment>
<reference evidence="5 6" key="1">
    <citation type="submission" date="2017-08" db="EMBL/GenBank/DDBJ databases">
        <title>Infants hospitalized years apart are colonized by the same room-sourced microbial strains.</title>
        <authorList>
            <person name="Brooks B."/>
            <person name="Olm M.R."/>
            <person name="Firek B.A."/>
            <person name="Baker R."/>
            <person name="Thomas B.C."/>
            <person name="Morowitz M.J."/>
            <person name="Banfield J.F."/>
        </authorList>
    </citation>
    <scope>NUCLEOTIDE SEQUENCE [LARGE SCALE GENOMIC DNA]</scope>
    <source>
        <strain evidence="5">S2_003_000_R2_11</strain>
    </source>
</reference>
<proteinExistence type="predicted"/>
<keyword evidence="1 3" id="KW-0597">Phosphoprotein</keyword>
<dbReference type="PANTHER" id="PTHR44591:SF14">
    <property type="entry name" value="PROTEIN PILG"/>
    <property type="match status" value="1"/>
</dbReference>